<name>A0A162SNQ3_9CLOT</name>
<comment type="caution">
    <text evidence="1">The sequence shown here is derived from an EMBL/GenBank/DDBJ whole genome shotgun (WGS) entry which is preliminary data.</text>
</comment>
<dbReference type="AlphaFoldDB" id="A0A162SNQ3"/>
<proteinExistence type="predicted"/>
<evidence type="ECO:0000313" key="2">
    <source>
        <dbReference type="Proteomes" id="UP000076603"/>
    </source>
</evidence>
<reference evidence="1 2" key="1">
    <citation type="submission" date="2016-04" db="EMBL/GenBank/DDBJ databases">
        <title>Genome sequence of Clostridium magnum DSM 2767.</title>
        <authorList>
            <person name="Poehlein A."/>
            <person name="Uhlig R."/>
            <person name="Fischer R."/>
            <person name="Bahl H."/>
            <person name="Daniel R."/>
        </authorList>
    </citation>
    <scope>NUCLEOTIDE SEQUENCE [LARGE SCALE GENOMIC DNA]</scope>
    <source>
        <strain evidence="1 2">DSM 2767</strain>
    </source>
</reference>
<dbReference type="RefSeq" id="WP_278330803.1">
    <property type="nucleotide sequence ID" value="NZ_FQXL01000005.1"/>
</dbReference>
<evidence type="ECO:0000313" key="1">
    <source>
        <dbReference type="EMBL" id="KZL91670.1"/>
    </source>
</evidence>
<dbReference type="PATRIC" id="fig|1121326.3.peg.3468"/>
<organism evidence="1 2">
    <name type="scientific">Clostridium magnum DSM 2767</name>
    <dbReference type="NCBI Taxonomy" id="1121326"/>
    <lineage>
        <taxon>Bacteria</taxon>
        <taxon>Bacillati</taxon>
        <taxon>Bacillota</taxon>
        <taxon>Clostridia</taxon>
        <taxon>Eubacteriales</taxon>
        <taxon>Clostridiaceae</taxon>
        <taxon>Clostridium</taxon>
    </lineage>
</organism>
<dbReference type="EMBL" id="LWAE01000003">
    <property type="protein sequence ID" value="KZL91670.1"/>
    <property type="molecule type" value="Genomic_DNA"/>
</dbReference>
<accession>A0A162SNQ3</accession>
<sequence>MRGIVIGLLGVVTILITLALCKASSKSDKMLEHINKLNVDEK</sequence>
<keyword evidence="2" id="KW-1185">Reference proteome</keyword>
<gene>
    <name evidence="1" type="ORF">CLMAG_34290</name>
</gene>
<protein>
    <submittedName>
        <fullName evidence="1">Uncharacterized protein</fullName>
    </submittedName>
</protein>
<dbReference type="Proteomes" id="UP000076603">
    <property type="component" value="Unassembled WGS sequence"/>
</dbReference>